<feature type="domain" description="ABC transmembrane type-1" evidence="10">
    <location>
        <begin position="27"/>
        <end position="291"/>
    </location>
</feature>
<dbReference type="Pfam" id="PF00005">
    <property type="entry name" value="ABC_tran"/>
    <property type="match status" value="1"/>
</dbReference>
<keyword evidence="3" id="KW-0547">Nucleotide-binding</keyword>
<keyword evidence="2 8" id="KW-0812">Transmembrane</keyword>
<keyword evidence="4 11" id="KW-0067">ATP-binding</keyword>
<evidence type="ECO:0000256" key="2">
    <source>
        <dbReference type="ARBA" id="ARBA00022692"/>
    </source>
</evidence>
<evidence type="ECO:0000256" key="8">
    <source>
        <dbReference type="SAM" id="Phobius"/>
    </source>
</evidence>
<evidence type="ECO:0000259" key="10">
    <source>
        <dbReference type="PROSITE" id="PS50929"/>
    </source>
</evidence>
<dbReference type="Gene3D" id="3.40.50.300">
    <property type="entry name" value="P-loop containing nucleotide triphosphate hydrolases"/>
    <property type="match status" value="1"/>
</dbReference>
<dbReference type="CDD" id="cd03228">
    <property type="entry name" value="ABCC_MRP_Like"/>
    <property type="match status" value="1"/>
</dbReference>
<protein>
    <submittedName>
        <fullName evidence="11">ABC transporter ATP-binding protein</fullName>
    </submittedName>
</protein>
<dbReference type="SUPFAM" id="SSF90123">
    <property type="entry name" value="ABC transporter transmembrane region"/>
    <property type="match status" value="1"/>
</dbReference>
<comment type="subcellular location">
    <subcellularLocation>
        <location evidence="1">Cell membrane</location>
        <topology evidence="1">Multi-pass membrane protein</topology>
    </subcellularLocation>
</comment>
<name>A0ABP3G2B7_9ACTN</name>
<dbReference type="PROSITE" id="PS50893">
    <property type="entry name" value="ABC_TRANSPORTER_2"/>
    <property type="match status" value="1"/>
</dbReference>
<dbReference type="InterPro" id="IPR027417">
    <property type="entry name" value="P-loop_NTPase"/>
</dbReference>
<dbReference type="InterPro" id="IPR039421">
    <property type="entry name" value="Type_1_exporter"/>
</dbReference>
<evidence type="ECO:0000256" key="3">
    <source>
        <dbReference type="ARBA" id="ARBA00022741"/>
    </source>
</evidence>
<evidence type="ECO:0000256" key="1">
    <source>
        <dbReference type="ARBA" id="ARBA00004651"/>
    </source>
</evidence>
<keyword evidence="12" id="KW-1185">Reference proteome</keyword>
<dbReference type="InterPro" id="IPR003593">
    <property type="entry name" value="AAA+_ATPase"/>
</dbReference>
<feature type="region of interest" description="Disordered" evidence="7">
    <location>
        <begin position="566"/>
        <end position="609"/>
    </location>
</feature>
<feature type="transmembrane region" description="Helical" evidence="8">
    <location>
        <begin position="161"/>
        <end position="181"/>
    </location>
</feature>
<proteinExistence type="predicted"/>
<dbReference type="GO" id="GO:0005524">
    <property type="term" value="F:ATP binding"/>
    <property type="evidence" value="ECO:0007669"/>
    <property type="project" value="UniProtKB-KW"/>
</dbReference>
<keyword evidence="5 8" id="KW-1133">Transmembrane helix</keyword>
<sequence>MSRRRRRLSGGRVLAGAVRRRPREATLLAVWSAVEAAPVLVFGRSVAGATDAFLTHRTGTGLAWLAALAVAAAAGAVGSAAAYRPLAGIVEPLRDALVRQVVRGAVHEAVRTGRPGDAAVARLTQHVEIVRDTFAGLLVVIRGFVFTLASALIGLSALLPVTLLLVVPPVALGLGLFLGMVSRAMARQRDLILAEERIAGSSTALATGLRDIVACGAEDARSAKIGRLIDAQAAAARSVARIAAGRTIALAVGGRLPLLAIVAAAPWLLRHGATPGAVLGALTYVLQGLTPALHTAIRGLGGSGLRLAVTLGRLIETGEVPAVPRPAGGGGDLRLSRVTFAYGPDAEPVIDDLSLTVPDGDHLAIVGPSGIGKSTLALLVAGLLTPSRGTVFLGGTPASQVAPEFRALIPQEAYVFGGTLRDNLGYLRADTAPPGDAELDAAADAVGLTALAERLGGYDARIDPATLSAGERQLVALTRTYLSPARLVLLDEATCHLDAAAEERAEAAFAARPGSLIVIAHRMTSARRARRVLMLDGTRAWLGGHEDLLTRCEPYRDLHGHWAADGSEPAQVAGDANGDRSQPARVAGRANGDRSEPARVAGDADGVDPVARAYLPDDARHVVPDGADRQEEVIRDLGG</sequence>
<evidence type="ECO:0000313" key="12">
    <source>
        <dbReference type="Proteomes" id="UP001501822"/>
    </source>
</evidence>
<feature type="transmembrane region" description="Helical" evidence="8">
    <location>
        <begin position="134"/>
        <end position="155"/>
    </location>
</feature>
<keyword evidence="6 8" id="KW-0472">Membrane</keyword>
<dbReference type="SUPFAM" id="SSF52540">
    <property type="entry name" value="P-loop containing nucleoside triphosphate hydrolases"/>
    <property type="match status" value="1"/>
</dbReference>
<dbReference type="PROSITE" id="PS50929">
    <property type="entry name" value="ABC_TM1F"/>
    <property type="match status" value="1"/>
</dbReference>
<dbReference type="InterPro" id="IPR003439">
    <property type="entry name" value="ABC_transporter-like_ATP-bd"/>
</dbReference>
<reference evidence="12" key="1">
    <citation type="journal article" date="2019" name="Int. J. Syst. Evol. Microbiol.">
        <title>The Global Catalogue of Microorganisms (GCM) 10K type strain sequencing project: providing services to taxonomists for standard genome sequencing and annotation.</title>
        <authorList>
            <consortium name="The Broad Institute Genomics Platform"/>
            <consortium name="The Broad Institute Genome Sequencing Center for Infectious Disease"/>
            <person name="Wu L."/>
            <person name="Ma J."/>
        </authorList>
    </citation>
    <scope>NUCLEOTIDE SEQUENCE [LARGE SCALE GENOMIC DNA]</scope>
    <source>
        <strain evidence="12">JCM 3146</strain>
    </source>
</reference>
<evidence type="ECO:0000313" key="11">
    <source>
        <dbReference type="EMBL" id="GAA0329938.1"/>
    </source>
</evidence>
<accession>A0ABP3G2B7</accession>
<dbReference type="InterPro" id="IPR011527">
    <property type="entry name" value="ABC1_TM_dom"/>
</dbReference>
<dbReference type="PANTHER" id="PTHR24221">
    <property type="entry name" value="ATP-BINDING CASSETTE SUB-FAMILY B"/>
    <property type="match status" value="1"/>
</dbReference>
<evidence type="ECO:0000256" key="4">
    <source>
        <dbReference type="ARBA" id="ARBA00022840"/>
    </source>
</evidence>
<dbReference type="InterPro" id="IPR036640">
    <property type="entry name" value="ABC1_TM_sf"/>
</dbReference>
<dbReference type="PANTHER" id="PTHR24221:SF654">
    <property type="entry name" value="ATP-BINDING CASSETTE SUB-FAMILY B MEMBER 6"/>
    <property type="match status" value="1"/>
</dbReference>
<dbReference type="Proteomes" id="UP001501822">
    <property type="component" value="Unassembled WGS sequence"/>
</dbReference>
<evidence type="ECO:0000256" key="7">
    <source>
        <dbReference type="SAM" id="MobiDB-lite"/>
    </source>
</evidence>
<comment type="caution">
    <text evidence="11">The sequence shown here is derived from an EMBL/GenBank/DDBJ whole genome shotgun (WGS) entry which is preliminary data.</text>
</comment>
<dbReference type="Gene3D" id="1.20.1560.10">
    <property type="entry name" value="ABC transporter type 1, transmembrane domain"/>
    <property type="match status" value="1"/>
</dbReference>
<feature type="domain" description="ABC transporter" evidence="9">
    <location>
        <begin position="333"/>
        <end position="562"/>
    </location>
</feature>
<evidence type="ECO:0000256" key="6">
    <source>
        <dbReference type="ARBA" id="ARBA00023136"/>
    </source>
</evidence>
<dbReference type="EMBL" id="BAAABM010000015">
    <property type="protein sequence ID" value="GAA0329938.1"/>
    <property type="molecule type" value="Genomic_DNA"/>
</dbReference>
<feature type="transmembrane region" description="Helical" evidence="8">
    <location>
        <begin position="247"/>
        <end position="269"/>
    </location>
</feature>
<feature type="transmembrane region" description="Helical" evidence="8">
    <location>
        <begin position="60"/>
        <end position="83"/>
    </location>
</feature>
<organism evidence="11 12">
    <name type="scientific">Actinoallomurus spadix</name>
    <dbReference type="NCBI Taxonomy" id="79912"/>
    <lineage>
        <taxon>Bacteria</taxon>
        <taxon>Bacillati</taxon>
        <taxon>Actinomycetota</taxon>
        <taxon>Actinomycetes</taxon>
        <taxon>Streptosporangiales</taxon>
        <taxon>Thermomonosporaceae</taxon>
        <taxon>Actinoallomurus</taxon>
    </lineage>
</organism>
<evidence type="ECO:0000259" key="9">
    <source>
        <dbReference type="PROSITE" id="PS50893"/>
    </source>
</evidence>
<evidence type="ECO:0000256" key="5">
    <source>
        <dbReference type="ARBA" id="ARBA00022989"/>
    </source>
</evidence>
<dbReference type="SMART" id="SM00382">
    <property type="entry name" value="AAA"/>
    <property type="match status" value="1"/>
</dbReference>
<gene>
    <name evidence="11" type="ORF">GCM10010151_19710</name>
</gene>